<gene>
    <name evidence="2" type="ORF">THAOC_05287</name>
</gene>
<accession>K0T7N6</accession>
<reference evidence="2 3" key="1">
    <citation type="journal article" date="2012" name="Genome Biol.">
        <title>Genome and low-iron response of an oceanic diatom adapted to chronic iron limitation.</title>
        <authorList>
            <person name="Lommer M."/>
            <person name="Specht M."/>
            <person name="Roy A.S."/>
            <person name="Kraemer L."/>
            <person name="Andreson R."/>
            <person name="Gutowska M.A."/>
            <person name="Wolf J."/>
            <person name="Bergner S.V."/>
            <person name="Schilhabel M.B."/>
            <person name="Klostermeier U.C."/>
            <person name="Beiko R.G."/>
            <person name="Rosenstiel P."/>
            <person name="Hippler M."/>
            <person name="Laroche J."/>
        </authorList>
    </citation>
    <scope>NUCLEOTIDE SEQUENCE [LARGE SCALE GENOMIC DNA]</scope>
    <source>
        <strain evidence="2 3">CCMP1005</strain>
    </source>
</reference>
<comment type="caution">
    <text evidence="2">The sequence shown here is derived from an EMBL/GenBank/DDBJ whole genome shotgun (WGS) entry which is preliminary data.</text>
</comment>
<protein>
    <submittedName>
        <fullName evidence="2">Uncharacterized protein</fullName>
    </submittedName>
</protein>
<dbReference type="Proteomes" id="UP000266841">
    <property type="component" value="Unassembled WGS sequence"/>
</dbReference>
<evidence type="ECO:0000256" key="1">
    <source>
        <dbReference type="SAM" id="MobiDB-lite"/>
    </source>
</evidence>
<evidence type="ECO:0000313" key="3">
    <source>
        <dbReference type="Proteomes" id="UP000266841"/>
    </source>
</evidence>
<name>K0T7N6_THAOC</name>
<dbReference type="EMBL" id="AGNL01004829">
    <property type="protein sequence ID" value="EJK73109.1"/>
    <property type="molecule type" value="Genomic_DNA"/>
</dbReference>
<evidence type="ECO:0000313" key="2">
    <source>
        <dbReference type="EMBL" id="EJK73109.1"/>
    </source>
</evidence>
<feature type="region of interest" description="Disordered" evidence="1">
    <location>
        <begin position="551"/>
        <end position="577"/>
    </location>
</feature>
<feature type="compositionally biased region" description="Basic residues" evidence="1">
    <location>
        <begin position="557"/>
        <end position="566"/>
    </location>
</feature>
<feature type="non-terminal residue" evidence="2">
    <location>
        <position position="1"/>
    </location>
</feature>
<dbReference type="AlphaFoldDB" id="K0T7N6"/>
<sequence>AVRRAPLLSANEIQPASSPSASGAANLAHARAAPLAAHPEHAAPEPPFRPQSKKKGAHVPEIAAIRAKVAAEIELTKAEITKLRESCFKTHASAFGYANQGVDRPFRRACAATTGARIIQSRIEEYRLPTEFISGDSRASSLDDVIHIDIGHFPPREEKIRQLGNLYLDPATGLPGQVSMRSLGALKILIGHFLYNEPLKEMQEKVMTSIALMDGHLAEADSDLHTNSSKRTEYQGFSHHFLGPSLKAFAEMAQQCRNLKTVTVFGHEMCKELIDSKPLSDPRLRRILDVWKRAIAVNAAIQRGVRNETIVEVHIAKFSTGTRLTPSQQHERFDNMVNTGLVTPDDIESLRDALLELLEIRTCTTADVERAEAIITDLGIDADLKHLEQGISIEEVFEKQIATYSGGTRLASHITDEERAAAIDEDLKQGIGIEEVFKENIATYPCGDRLKSSNQHARLDALVKTGLLPTDTIESLRKEIPKMKSITTIKDRAAAIDADLRQGKSIEDVFKVHIATNPGGGRRSRPQQVDRINAMERKNFFLRAPSSRSEMLSRRSCGTRRRRPHKVVSSLRSVADF</sequence>
<keyword evidence="3" id="KW-1185">Reference proteome</keyword>
<feature type="compositionally biased region" description="Low complexity" evidence="1">
    <location>
        <begin position="15"/>
        <end position="37"/>
    </location>
</feature>
<organism evidence="2 3">
    <name type="scientific">Thalassiosira oceanica</name>
    <name type="common">Marine diatom</name>
    <dbReference type="NCBI Taxonomy" id="159749"/>
    <lineage>
        <taxon>Eukaryota</taxon>
        <taxon>Sar</taxon>
        <taxon>Stramenopiles</taxon>
        <taxon>Ochrophyta</taxon>
        <taxon>Bacillariophyta</taxon>
        <taxon>Coscinodiscophyceae</taxon>
        <taxon>Thalassiosirophycidae</taxon>
        <taxon>Thalassiosirales</taxon>
        <taxon>Thalassiosiraceae</taxon>
        <taxon>Thalassiosira</taxon>
    </lineage>
</organism>
<feature type="region of interest" description="Disordered" evidence="1">
    <location>
        <begin position="1"/>
        <end position="57"/>
    </location>
</feature>
<proteinExistence type="predicted"/>